<organism evidence="1 2">
    <name type="scientific">Botryotinia fuckeliana (strain T4)</name>
    <name type="common">Noble rot fungus</name>
    <name type="synonym">Botrytis cinerea</name>
    <dbReference type="NCBI Taxonomy" id="999810"/>
    <lineage>
        <taxon>Eukaryota</taxon>
        <taxon>Fungi</taxon>
        <taxon>Dikarya</taxon>
        <taxon>Ascomycota</taxon>
        <taxon>Pezizomycotina</taxon>
        <taxon>Leotiomycetes</taxon>
        <taxon>Helotiales</taxon>
        <taxon>Sclerotiniaceae</taxon>
        <taxon>Botrytis</taxon>
    </lineage>
</organism>
<name>G2XW70_BOTF4</name>
<dbReference type="EMBL" id="FQ790271">
    <property type="protein sequence ID" value="CCD44740.1"/>
    <property type="molecule type" value="Genomic_DNA"/>
</dbReference>
<proteinExistence type="predicted"/>
<dbReference type="AlphaFoldDB" id="G2XW70"/>
<sequence>MAQDMEIVPGRAVAPSQWLTDIRSVCGRLENLCALESTTGDSVQNLICQKLPLYTLSKMSTRD</sequence>
<evidence type="ECO:0000313" key="1">
    <source>
        <dbReference type="EMBL" id="CCD44740.1"/>
    </source>
</evidence>
<dbReference type="Proteomes" id="UP000008177">
    <property type="component" value="Unplaced contigs"/>
</dbReference>
<gene>
    <name evidence="1" type="ORF">BofuT4_uP056410.1</name>
</gene>
<dbReference type="HOGENOM" id="CLU_2885496_0_0_1"/>
<evidence type="ECO:0000313" key="2">
    <source>
        <dbReference type="Proteomes" id="UP000008177"/>
    </source>
</evidence>
<reference evidence="2" key="1">
    <citation type="journal article" date="2011" name="PLoS Genet.">
        <title>Genomic analysis of the necrotrophic fungal pathogens Sclerotinia sclerotiorum and Botrytis cinerea.</title>
        <authorList>
            <person name="Amselem J."/>
            <person name="Cuomo C.A."/>
            <person name="van Kan J.A."/>
            <person name="Viaud M."/>
            <person name="Benito E.P."/>
            <person name="Couloux A."/>
            <person name="Coutinho P.M."/>
            <person name="de Vries R.P."/>
            <person name="Dyer P.S."/>
            <person name="Fillinger S."/>
            <person name="Fournier E."/>
            <person name="Gout L."/>
            <person name="Hahn M."/>
            <person name="Kohn L."/>
            <person name="Lapalu N."/>
            <person name="Plummer K.M."/>
            <person name="Pradier J.M."/>
            <person name="Quevillon E."/>
            <person name="Sharon A."/>
            <person name="Simon A."/>
            <person name="ten Have A."/>
            <person name="Tudzynski B."/>
            <person name="Tudzynski P."/>
            <person name="Wincker P."/>
            <person name="Andrew M."/>
            <person name="Anthouard V."/>
            <person name="Beever R.E."/>
            <person name="Beffa R."/>
            <person name="Benoit I."/>
            <person name="Bouzid O."/>
            <person name="Brault B."/>
            <person name="Chen Z."/>
            <person name="Choquer M."/>
            <person name="Collemare J."/>
            <person name="Cotton P."/>
            <person name="Danchin E.G."/>
            <person name="Da Silva C."/>
            <person name="Gautier A."/>
            <person name="Giraud C."/>
            <person name="Giraud T."/>
            <person name="Gonzalez C."/>
            <person name="Grossetete S."/>
            <person name="Guldener U."/>
            <person name="Henrissat B."/>
            <person name="Howlett B.J."/>
            <person name="Kodira C."/>
            <person name="Kretschmer M."/>
            <person name="Lappartient A."/>
            <person name="Leroch M."/>
            <person name="Levis C."/>
            <person name="Mauceli E."/>
            <person name="Neuveglise C."/>
            <person name="Oeser B."/>
            <person name="Pearson M."/>
            <person name="Poulain J."/>
            <person name="Poussereau N."/>
            <person name="Quesneville H."/>
            <person name="Rascle C."/>
            <person name="Schumacher J."/>
            <person name="Segurens B."/>
            <person name="Sexton A."/>
            <person name="Silva E."/>
            <person name="Sirven C."/>
            <person name="Soanes D.M."/>
            <person name="Talbot N.J."/>
            <person name="Templeton M."/>
            <person name="Yandava C."/>
            <person name="Yarden O."/>
            <person name="Zeng Q."/>
            <person name="Rollins J.A."/>
            <person name="Lebrun M.H."/>
            <person name="Dickman M."/>
        </authorList>
    </citation>
    <scope>NUCLEOTIDE SEQUENCE [LARGE SCALE GENOMIC DNA]</scope>
    <source>
        <strain evidence="2">T4</strain>
    </source>
</reference>
<protein>
    <submittedName>
        <fullName evidence="1">Uncharacterized protein</fullName>
    </submittedName>
</protein>
<dbReference type="InParanoid" id="G2XW70"/>
<accession>G2XW70</accession>